<dbReference type="Proteomes" id="UP000306602">
    <property type="component" value="Unassembled WGS sequence"/>
</dbReference>
<dbReference type="PIRSF" id="PIRSF031900">
    <property type="entry name" value="UCP031900"/>
    <property type="match status" value="1"/>
</dbReference>
<keyword evidence="3" id="KW-1185">Reference proteome</keyword>
<dbReference type="Pfam" id="PF13449">
    <property type="entry name" value="Phytase-like"/>
    <property type="match status" value="1"/>
</dbReference>
<dbReference type="AlphaFoldDB" id="A0A4S4N8Z0"/>
<evidence type="ECO:0000313" key="3">
    <source>
        <dbReference type="Proteomes" id="UP000306602"/>
    </source>
</evidence>
<comment type="caution">
    <text evidence="2">The sequence shown here is derived from an EMBL/GenBank/DDBJ whole genome shotgun (WGS) entry which is preliminary data.</text>
</comment>
<dbReference type="SUPFAM" id="SSF101898">
    <property type="entry name" value="NHL repeat"/>
    <property type="match status" value="1"/>
</dbReference>
<organism evidence="2 3">
    <name type="scientific">Aliishimia ponticola</name>
    <dbReference type="NCBI Taxonomy" id="2499833"/>
    <lineage>
        <taxon>Bacteria</taxon>
        <taxon>Pseudomonadati</taxon>
        <taxon>Pseudomonadota</taxon>
        <taxon>Alphaproteobacteria</taxon>
        <taxon>Rhodobacterales</taxon>
        <taxon>Paracoccaceae</taxon>
        <taxon>Aliishimia</taxon>
    </lineage>
</organism>
<dbReference type="InterPro" id="IPR014567">
    <property type="entry name" value="UCP031900"/>
</dbReference>
<sequence length="287" mass="31607">MLRRLTVALSVAASLCLAENDALTLSSRIVFDTPIEEFGGLSGLNIGASGTRAEVLNDRNRIFNVAMQRDAEGTLEKVFVLSSKYLYLYEPENGPDTEGLAKAPDGGSYVSVEGPTPAVLHYRKGHSWPEHLPPIPRLGIKNNNRGLEALAIDPKGRLVTLPEATPRGRDAFPIYRLENDAWHERAALPAEGAFQVVGADFGPDGHLYILERAVSLLGFRSRIRRLAAPIETARPETLLETALNAYDNLEGIALWRDAQGQTRVLMVSDNNFLSVQRTEFVEFILTE</sequence>
<proteinExistence type="predicted"/>
<protein>
    <submittedName>
        <fullName evidence="2">Esterase-like activity of phytase family protein</fullName>
    </submittedName>
</protein>
<name>A0A4S4N8Z0_9RHOB</name>
<reference evidence="2 3" key="1">
    <citation type="submission" date="2019-04" db="EMBL/GenBank/DDBJ databases">
        <title>Shimia ponticola sp. nov., isolated from seawater.</title>
        <authorList>
            <person name="Kim Y.-O."/>
            <person name="Yoon J.-H."/>
        </authorList>
    </citation>
    <scope>NUCLEOTIDE SEQUENCE [LARGE SCALE GENOMIC DNA]</scope>
    <source>
        <strain evidence="2 3">MYP11</strain>
    </source>
</reference>
<gene>
    <name evidence="2" type="ORF">E4Z66_17815</name>
</gene>
<dbReference type="OrthoDB" id="9798693at2"/>
<dbReference type="InterPro" id="IPR027372">
    <property type="entry name" value="Phytase-like_dom"/>
</dbReference>
<evidence type="ECO:0000313" key="2">
    <source>
        <dbReference type="EMBL" id="THH34817.1"/>
    </source>
</evidence>
<accession>A0A4S4N8Z0</accession>
<evidence type="ECO:0000259" key="1">
    <source>
        <dbReference type="Pfam" id="PF13449"/>
    </source>
</evidence>
<dbReference type="RefSeq" id="WP_136464404.1">
    <property type="nucleotide sequence ID" value="NZ_SRKY01000005.1"/>
</dbReference>
<dbReference type="EMBL" id="SRKY01000005">
    <property type="protein sequence ID" value="THH34817.1"/>
    <property type="molecule type" value="Genomic_DNA"/>
</dbReference>
<feature type="domain" description="Phytase-like" evidence="1">
    <location>
        <begin position="37"/>
        <end position="272"/>
    </location>
</feature>